<organism evidence="3 4">
    <name type="scientific">Streptomyces noboritoensis</name>
    <dbReference type="NCBI Taxonomy" id="67337"/>
    <lineage>
        <taxon>Bacteria</taxon>
        <taxon>Bacillati</taxon>
        <taxon>Actinomycetota</taxon>
        <taxon>Actinomycetes</taxon>
        <taxon>Kitasatosporales</taxon>
        <taxon>Streptomycetaceae</taxon>
        <taxon>Streptomyces</taxon>
    </lineage>
</organism>
<keyword evidence="1" id="KW-0051">Antiviral defense</keyword>
<evidence type="ECO:0000256" key="1">
    <source>
        <dbReference type="ARBA" id="ARBA00023118"/>
    </source>
</evidence>
<dbReference type="InterPro" id="IPR021124">
    <property type="entry name" value="CRISPR-assoc_prot_Cas5"/>
</dbReference>
<dbReference type="InterPro" id="IPR010147">
    <property type="entry name" value="CRISPR-assoc_prot_CasD"/>
</dbReference>
<evidence type="ECO:0000313" key="3">
    <source>
        <dbReference type="EMBL" id="MFC0843528.1"/>
    </source>
</evidence>
<evidence type="ECO:0000256" key="2">
    <source>
        <dbReference type="SAM" id="MobiDB-lite"/>
    </source>
</evidence>
<accession>A0ABV6TCJ9</accession>
<comment type="caution">
    <text evidence="3">The sequence shown here is derived from an EMBL/GenBank/DDBJ whole genome shotgun (WGS) entry which is preliminary data.</text>
</comment>
<feature type="region of interest" description="Disordered" evidence="2">
    <location>
        <begin position="134"/>
        <end position="153"/>
    </location>
</feature>
<proteinExistence type="predicted"/>
<dbReference type="NCBIfam" id="TIGR01868">
    <property type="entry name" value="casD_Cas5e"/>
    <property type="match status" value="1"/>
</dbReference>
<evidence type="ECO:0000313" key="4">
    <source>
        <dbReference type="Proteomes" id="UP001589887"/>
    </source>
</evidence>
<sequence length="285" mass="31098">MSNRYTLLLRLEAVLQAWGGRSHFNDRDTLARPTKCGVIGLLAAADGHDRNDQPADDGHTYLPLATLAALRFAVRADRPGTFLHDFQTAGGGRFPVRPRDLITDPKRAQKAAPANDTVPGRVFSPAATSRLTDWYGAPKNITPDPDSGALTAGNTGRHPVIRNRWYLADAAFLAAVESPDRALLARLAERLDAPRRLLWLGRKNCPPTQPLNHGLHYGPLEDALAATPLLPRPARPTCTAWIECAPTDTGAVLMHDQPLSFASDHRSYAPRWEIQTTLTPPGAPR</sequence>
<dbReference type="Gene3D" id="3.30.70.2660">
    <property type="match status" value="1"/>
</dbReference>
<name>A0ABV6TCJ9_9ACTN</name>
<dbReference type="NCBIfam" id="TIGR02593">
    <property type="entry name" value="CRISPR_cas5"/>
    <property type="match status" value="1"/>
</dbReference>
<keyword evidence="4" id="KW-1185">Reference proteome</keyword>
<gene>
    <name evidence="3" type="primary">cas5e</name>
    <name evidence="3" type="ORF">ACFH04_07235</name>
</gene>
<dbReference type="EMBL" id="JBHMQV010000007">
    <property type="protein sequence ID" value="MFC0843528.1"/>
    <property type="molecule type" value="Genomic_DNA"/>
</dbReference>
<dbReference type="Proteomes" id="UP001589887">
    <property type="component" value="Unassembled WGS sequence"/>
</dbReference>
<dbReference type="InterPro" id="IPR013422">
    <property type="entry name" value="CRISPR-assoc_prot_Cas5_N"/>
</dbReference>
<reference evidence="3 4" key="1">
    <citation type="submission" date="2024-09" db="EMBL/GenBank/DDBJ databases">
        <authorList>
            <person name="Sun Q."/>
            <person name="Mori K."/>
        </authorList>
    </citation>
    <scope>NUCLEOTIDE SEQUENCE [LARGE SCALE GENOMIC DNA]</scope>
    <source>
        <strain evidence="3 4">JCM 4557</strain>
    </source>
</reference>
<protein>
    <submittedName>
        <fullName evidence="3">Type I-E CRISPR-associated protein Cas5/CasD</fullName>
    </submittedName>
</protein>
<dbReference type="RefSeq" id="WP_394317282.1">
    <property type="nucleotide sequence ID" value="NZ_JBHMQV010000007.1"/>
</dbReference>
<dbReference type="Pfam" id="PF09704">
    <property type="entry name" value="Cas_Cas5d"/>
    <property type="match status" value="1"/>
</dbReference>